<dbReference type="SUPFAM" id="SSF47384">
    <property type="entry name" value="Homodimeric domain of signal transducing histidine kinase"/>
    <property type="match status" value="1"/>
</dbReference>
<evidence type="ECO:0000313" key="2">
    <source>
        <dbReference type="EMBL" id="TWG81478.1"/>
    </source>
</evidence>
<accession>A0A562B8W9</accession>
<proteinExistence type="predicted"/>
<evidence type="ECO:0000256" key="1">
    <source>
        <dbReference type="SAM" id="MobiDB-lite"/>
    </source>
</evidence>
<dbReference type="GO" id="GO:0000155">
    <property type="term" value="F:phosphorelay sensor kinase activity"/>
    <property type="evidence" value="ECO:0007669"/>
    <property type="project" value="InterPro"/>
</dbReference>
<feature type="region of interest" description="Disordered" evidence="1">
    <location>
        <begin position="1"/>
        <end position="87"/>
    </location>
</feature>
<organism evidence="2 3">
    <name type="scientific">Cupriavidus gilardii J11</name>
    <dbReference type="NCBI Taxonomy" id="936133"/>
    <lineage>
        <taxon>Bacteria</taxon>
        <taxon>Pseudomonadati</taxon>
        <taxon>Pseudomonadota</taxon>
        <taxon>Betaproteobacteria</taxon>
        <taxon>Burkholderiales</taxon>
        <taxon>Burkholderiaceae</taxon>
        <taxon>Cupriavidus</taxon>
    </lineage>
</organism>
<protein>
    <submittedName>
        <fullName evidence="2">Uncharacterized protein</fullName>
    </submittedName>
</protein>
<keyword evidence="3" id="KW-1185">Reference proteome</keyword>
<dbReference type="Proteomes" id="UP000318141">
    <property type="component" value="Unassembled WGS sequence"/>
</dbReference>
<dbReference type="InterPro" id="IPR036097">
    <property type="entry name" value="HisK_dim/P_sf"/>
</dbReference>
<evidence type="ECO:0000313" key="3">
    <source>
        <dbReference type="Proteomes" id="UP000318141"/>
    </source>
</evidence>
<gene>
    <name evidence="2" type="ORF">L602_004000000160</name>
</gene>
<name>A0A562B8W9_9BURK</name>
<dbReference type="EMBL" id="VLJN01000035">
    <property type="protein sequence ID" value="TWG81478.1"/>
    <property type="molecule type" value="Genomic_DNA"/>
</dbReference>
<dbReference type="Gene3D" id="1.10.287.130">
    <property type="match status" value="1"/>
</dbReference>
<feature type="compositionally biased region" description="Polar residues" evidence="1">
    <location>
        <begin position="42"/>
        <end position="68"/>
    </location>
</feature>
<sequence>MSANPTTFLQGAPEDARVPPSHADVPEQPGQSDLAQTMLRLESNTSAHEQSGQNNGNAPMSDRPNTNRSADDRNPHAASAGSGLPQEGELATEVATLIDQISHDLRSALNGIQSWAYVLDQTLDAPPPPAQRALTGLHTAMQQQIGLIQHLEESVRLLADQSPPDWQQADLADVLNEAIGALRPGAEARQVKLADVAVTPAEPDAGASDAMVVADRRWLEPMVRHLLLHCLRQARNGDTLQAQLQTLPDRVRLTLTESRACAERARERVAVLSDFFRREYTRSGAAPARHSSALLLSRRLGELLGASFNAQPCGIDGVCLSVDFFRQRSAA</sequence>
<reference evidence="2 3" key="1">
    <citation type="submission" date="2019-07" db="EMBL/GenBank/DDBJ databases">
        <title>Genome sequencing of lignin-degrading bacterial isolates.</title>
        <authorList>
            <person name="Gladden J."/>
        </authorList>
    </citation>
    <scope>NUCLEOTIDE SEQUENCE [LARGE SCALE GENOMIC DNA]</scope>
    <source>
        <strain evidence="2 3">J11</strain>
    </source>
</reference>
<dbReference type="AlphaFoldDB" id="A0A562B8W9"/>
<comment type="caution">
    <text evidence="2">The sequence shown here is derived from an EMBL/GenBank/DDBJ whole genome shotgun (WGS) entry which is preliminary data.</text>
</comment>